<reference evidence="1" key="1">
    <citation type="submission" date="2022-10" db="EMBL/GenBank/DDBJ databases">
        <title>Description of Fervidibacillus gen. nov. in the family Fervidibacillaceae fam. nov. with two species, Fervidibacillus albus sp. nov., and Fervidibacillus halotolerans sp. nov., isolated from tidal flat sediments.</title>
        <authorList>
            <person name="Kwon K.K."/>
            <person name="Yang S.-H."/>
        </authorList>
    </citation>
    <scope>NUCLEOTIDE SEQUENCE</scope>
    <source>
        <strain evidence="1">JCM 19140</strain>
    </source>
</reference>
<gene>
    <name evidence="1" type="ORF">OEV98_01450</name>
</gene>
<name>A0AAE3IUB3_9BACI</name>
<dbReference type="InterPro" id="IPR025613">
    <property type="entry name" value="YlbE"/>
</dbReference>
<dbReference type="RefSeq" id="WP_263071363.1">
    <property type="nucleotide sequence ID" value="NZ_JAOUSF010000001.1"/>
</dbReference>
<evidence type="ECO:0000313" key="2">
    <source>
        <dbReference type="Proteomes" id="UP001209318"/>
    </source>
</evidence>
<organism evidence="1 2">
    <name type="scientific">Perspicuibacillus lycopersici</name>
    <dbReference type="NCBI Taxonomy" id="1325689"/>
    <lineage>
        <taxon>Bacteria</taxon>
        <taxon>Bacillati</taxon>
        <taxon>Bacillota</taxon>
        <taxon>Bacilli</taxon>
        <taxon>Bacillales</taxon>
        <taxon>Bacillaceae</taxon>
        <taxon>Perspicuibacillus</taxon>
    </lineage>
</organism>
<comment type="caution">
    <text evidence="1">The sequence shown here is derived from an EMBL/GenBank/DDBJ whole genome shotgun (WGS) entry which is preliminary data.</text>
</comment>
<dbReference type="Proteomes" id="UP001209318">
    <property type="component" value="Unassembled WGS sequence"/>
</dbReference>
<dbReference type="Pfam" id="PF14003">
    <property type="entry name" value="YlbE"/>
    <property type="match status" value="1"/>
</dbReference>
<proteinExistence type="predicted"/>
<accession>A0AAE3IUB3</accession>
<dbReference type="AlphaFoldDB" id="A0AAE3IUB3"/>
<keyword evidence="2" id="KW-1185">Reference proteome</keyword>
<evidence type="ECO:0000313" key="1">
    <source>
        <dbReference type="EMBL" id="MCU9612225.1"/>
    </source>
</evidence>
<sequence length="79" mass="9676">MRKDIYDYIKSKKDLHQFIREQPIWYKNLARNPHDIEKFERAALHYYRKTIPDRVEKISNNMQMASMMIGMLQAMNQKD</sequence>
<protein>
    <submittedName>
        <fullName evidence="1">YlbE-like family protein</fullName>
    </submittedName>
</protein>
<dbReference type="EMBL" id="JAOUSF010000001">
    <property type="protein sequence ID" value="MCU9612225.1"/>
    <property type="molecule type" value="Genomic_DNA"/>
</dbReference>